<proteinExistence type="predicted"/>
<dbReference type="EMBL" id="QLLO01000001">
    <property type="protein sequence ID" value="RAJ18107.1"/>
    <property type="molecule type" value="Genomic_DNA"/>
</dbReference>
<evidence type="ECO:0000256" key="2">
    <source>
        <dbReference type="SAM" id="SignalP"/>
    </source>
</evidence>
<protein>
    <submittedName>
        <fullName evidence="4">Putative secreted protein (Por secretion system target)</fullName>
    </submittedName>
</protein>
<dbReference type="Proteomes" id="UP000248703">
    <property type="component" value="Unassembled WGS sequence"/>
</dbReference>
<keyword evidence="1 2" id="KW-0732">Signal</keyword>
<evidence type="ECO:0000313" key="4">
    <source>
        <dbReference type="EMBL" id="RAJ18107.1"/>
    </source>
</evidence>
<name>A0A327RWZ1_9FLAO</name>
<dbReference type="InterPro" id="IPR015943">
    <property type="entry name" value="WD40/YVTN_repeat-like_dom_sf"/>
</dbReference>
<dbReference type="SUPFAM" id="SSF110296">
    <property type="entry name" value="Oligoxyloglucan reducing end-specific cellobiohydrolase"/>
    <property type="match status" value="2"/>
</dbReference>
<gene>
    <name evidence="4" type="ORF">LY08_00380</name>
</gene>
<reference evidence="4 5" key="1">
    <citation type="submission" date="2018-06" db="EMBL/GenBank/DDBJ databases">
        <title>Genomic Encyclopedia of Archaeal and Bacterial Type Strains, Phase II (KMG-II): from individual species to whole genera.</title>
        <authorList>
            <person name="Goeker M."/>
        </authorList>
    </citation>
    <scope>NUCLEOTIDE SEQUENCE [LARGE SCALE GENOMIC DNA]</scope>
    <source>
        <strain evidence="4 5">DSM 24464</strain>
    </source>
</reference>
<evidence type="ECO:0000256" key="1">
    <source>
        <dbReference type="ARBA" id="ARBA00022729"/>
    </source>
</evidence>
<sequence length="867" mass="93587">MKSKTTLKTILTICAIVLISFFAQAQKTDFDYKKAALKNNSNYYEIVAQKRAEFQSLRTNRTLTRNENKAYKHFERWASFWKDRVDANGAFPSAIEGWRNAGLLDFDSNANSRAAQDLNSTQTWINIGPQTNPSPNGYSNPPQLGRLNAFWRYVDAGNAANNVLLVGAPTGGIWKSTDNGATWSPKFDTYAGIGITDIKGSSSVVGTPGVLYASTGDWDNGETLNSIGVFKSTDMGETWTMTGLNYSLNNGKLTGHLVVYDANTVLVATTDGIQKTTDGGATWTEKFPGQTDRGFGRMASFGTNVVVCDSYDGLSYSTDSGETWANLIDPTGSGKIAITVDDTGVFYIQTGTGQLKQLNLTVSPATATDIGTIPADYNAQQGYNMVLIKKGNLFIEGSVNGNTSTDGGNTWYQSLNGYWDVGSPGEYMHSDHHQAGYLDAGLSFWNVNDGGLSFITMDGAGSITNPVIEYKSSGVIVTQSYTISIDPSSGTNDNFMMANQDNDGFSKEGGQWVSVAAGDGVCSAIDYSNPAIRYLGGTTGALTRSTEATGYTGNLNGVSLPKPNDAAFEWPLSLDTTDPTIAYGGFDDLYRSTTISTNDGSTTPWTENLNSGVGKVEHFDNQGPNLAVIGETGGLKYSTNSGASWTDINLPTGVTGVNSFSINAASPSTIYCTAKGYVDGNKVFKSTDGGVTWTNYSTGMPNILMKKVLFKQNQTGEYLFVATELGVYYRSPTVTSWTKLGANLPNVLVKDMKINYINNKMYIGTYGRGMWEINIENNTLGVDELTLNDNEIKIFPNPVINNELHVNLSSSIKQADYVIYNIVGGQIAKGIFNKLSNKVDLKNSASGVYIIKLNANGKTINKKFIIK</sequence>
<evidence type="ECO:0000259" key="3">
    <source>
        <dbReference type="Pfam" id="PF18962"/>
    </source>
</evidence>
<feature type="chain" id="PRO_5016327896" evidence="2">
    <location>
        <begin position="26"/>
        <end position="867"/>
    </location>
</feature>
<dbReference type="Pfam" id="PF18962">
    <property type="entry name" value="Por_Secre_tail"/>
    <property type="match status" value="1"/>
</dbReference>
<accession>A0A327RWZ1</accession>
<organism evidence="4 5">
    <name type="scientific">Olleya aquimaris</name>
    <dbReference type="NCBI Taxonomy" id="639310"/>
    <lineage>
        <taxon>Bacteria</taxon>
        <taxon>Pseudomonadati</taxon>
        <taxon>Bacteroidota</taxon>
        <taxon>Flavobacteriia</taxon>
        <taxon>Flavobacteriales</taxon>
        <taxon>Flavobacteriaceae</taxon>
    </lineage>
</organism>
<feature type="domain" description="Secretion system C-terminal sorting" evidence="3">
    <location>
        <begin position="794"/>
        <end position="866"/>
    </location>
</feature>
<comment type="caution">
    <text evidence="4">The sequence shown here is derived from an EMBL/GenBank/DDBJ whole genome shotgun (WGS) entry which is preliminary data.</text>
</comment>
<dbReference type="CDD" id="cd15482">
    <property type="entry name" value="Sialidase_non-viral"/>
    <property type="match status" value="1"/>
</dbReference>
<dbReference type="OrthoDB" id="9757947at2"/>
<dbReference type="RefSeq" id="WP_111658738.1">
    <property type="nucleotide sequence ID" value="NZ_QLLO01000001.1"/>
</dbReference>
<dbReference type="NCBIfam" id="TIGR04183">
    <property type="entry name" value="Por_Secre_tail"/>
    <property type="match status" value="1"/>
</dbReference>
<dbReference type="Gene3D" id="2.130.10.10">
    <property type="entry name" value="YVTN repeat-like/Quinoprotein amine dehydrogenase"/>
    <property type="match status" value="3"/>
</dbReference>
<evidence type="ECO:0000313" key="5">
    <source>
        <dbReference type="Proteomes" id="UP000248703"/>
    </source>
</evidence>
<dbReference type="AlphaFoldDB" id="A0A327RWZ1"/>
<feature type="signal peptide" evidence="2">
    <location>
        <begin position="1"/>
        <end position="25"/>
    </location>
</feature>
<keyword evidence="5" id="KW-1185">Reference proteome</keyword>
<dbReference type="InterPro" id="IPR026444">
    <property type="entry name" value="Secre_tail"/>
</dbReference>